<dbReference type="PANTHER" id="PTHR46208:SF1">
    <property type="entry name" value="MITOCHONDRIAL IMPORT RECEPTOR SUBUNIT TOM70"/>
    <property type="match status" value="1"/>
</dbReference>
<dbReference type="InterPro" id="IPR019734">
    <property type="entry name" value="TPR_rpt"/>
</dbReference>
<keyword evidence="4 8" id="KW-0802">TPR repeat</keyword>
<proteinExistence type="inferred from homology"/>
<keyword evidence="3" id="KW-0677">Repeat</keyword>
<comment type="caution">
    <text evidence="9">The sequence shown here is derived from an EMBL/GenBank/DDBJ whole genome shotgun (WGS) entry which is preliminary data.</text>
</comment>
<evidence type="ECO:0000256" key="1">
    <source>
        <dbReference type="ARBA" id="ARBA00004167"/>
    </source>
</evidence>
<comment type="similarity">
    <text evidence="7">Belongs to the Tom70 family.</text>
</comment>
<dbReference type="PROSITE" id="PS50005">
    <property type="entry name" value="TPR"/>
    <property type="match status" value="1"/>
</dbReference>
<evidence type="ECO:0000256" key="4">
    <source>
        <dbReference type="ARBA" id="ARBA00022803"/>
    </source>
</evidence>
<evidence type="ECO:0000313" key="10">
    <source>
        <dbReference type="Proteomes" id="UP001589776"/>
    </source>
</evidence>
<evidence type="ECO:0000256" key="2">
    <source>
        <dbReference type="ARBA" id="ARBA00022692"/>
    </source>
</evidence>
<feature type="repeat" description="TPR" evidence="8">
    <location>
        <begin position="83"/>
        <end position="116"/>
    </location>
</feature>
<dbReference type="EMBL" id="JBHLWN010000077">
    <property type="protein sequence ID" value="MFC0214817.1"/>
    <property type="molecule type" value="Genomic_DNA"/>
</dbReference>
<gene>
    <name evidence="9" type="ORF">ACFFK0_20630</name>
</gene>
<evidence type="ECO:0000256" key="7">
    <source>
        <dbReference type="ARBA" id="ARBA00038030"/>
    </source>
</evidence>
<evidence type="ECO:0000313" key="9">
    <source>
        <dbReference type="EMBL" id="MFC0214817.1"/>
    </source>
</evidence>
<keyword evidence="6" id="KW-0472">Membrane</keyword>
<dbReference type="RefSeq" id="WP_377472231.1">
    <property type="nucleotide sequence ID" value="NZ_JBHLWN010000077.1"/>
</dbReference>
<evidence type="ECO:0000256" key="3">
    <source>
        <dbReference type="ARBA" id="ARBA00022737"/>
    </source>
</evidence>
<evidence type="ECO:0000256" key="8">
    <source>
        <dbReference type="PROSITE-ProRule" id="PRU00339"/>
    </source>
</evidence>
<evidence type="ECO:0000256" key="6">
    <source>
        <dbReference type="ARBA" id="ARBA00023136"/>
    </source>
</evidence>
<protein>
    <submittedName>
        <fullName evidence="9">Tetratricopeptide repeat protein</fullName>
    </submittedName>
</protein>
<accession>A0ABV6DQC1</accession>
<keyword evidence="10" id="KW-1185">Reference proteome</keyword>
<evidence type="ECO:0000256" key="5">
    <source>
        <dbReference type="ARBA" id="ARBA00022989"/>
    </source>
</evidence>
<comment type="subcellular location">
    <subcellularLocation>
        <location evidence="1">Membrane</location>
        <topology evidence="1">Single-pass membrane protein</topology>
    </subcellularLocation>
</comment>
<dbReference type="Pfam" id="PF13181">
    <property type="entry name" value="TPR_8"/>
    <property type="match status" value="1"/>
</dbReference>
<sequence>MFKHLFSTMNEVLDEIAKEYPTAAGAKKQELDDKLQVLKTMSDEFIESWLLFEEKMGTVLKTNADPSTWLHNNLLELDASAQQSEHFARGQGYYKLLMYKEAIREFEELVKVEPDFLLARIYLAMAYLRFGDTAEAYRHFQFLLPLTDNEKMKAITYNAMGCIQMHNQNVAKACEYFKKAYASSPECVEPLLAGWQPIQHHWGEAP</sequence>
<dbReference type="PANTHER" id="PTHR46208">
    <property type="entry name" value="MITOCHONDRIAL IMPORT RECEPTOR SUBUNIT TOM70"/>
    <property type="match status" value="1"/>
</dbReference>
<dbReference type="InterPro" id="IPR011990">
    <property type="entry name" value="TPR-like_helical_dom_sf"/>
</dbReference>
<organism evidence="9 10">
    <name type="scientific">Paenibacillus chartarius</name>
    <dbReference type="NCBI Taxonomy" id="747481"/>
    <lineage>
        <taxon>Bacteria</taxon>
        <taxon>Bacillati</taxon>
        <taxon>Bacillota</taxon>
        <taxon>Bacilli</taxon>
        <taxon>Bacillales</taxon>
        <taxon>Paenibacillaceae</taxon>
        <taxon>Paenibacillus</taxon>
    </lineage>
</organism>
<dbReference type="Gene3D" id="1.25.40.10">
    <property type="entry name" value="Tetratricopeptide repeat domain"/>
    <property type="match status" value="1"/>
</dbReference>
<name>A0ABV6DQC1_9BACL</name>
<keyword evidence="2" id="KW-0812">Transmembrane</keyword>
<reference evidence="9 10" key="1">
    <citation type="submission" date="2024-09" db="EMBL/GenBank/DDBJ databases">
        <authorList>
            <person name="Sun Q."/>
            <person name="Mori K."/>
        </authorList>
    </citation>
    <scope>NUCLEOTIDE SEQUENCE [LARGE SCALE GENOMIC DNA]</scope>
    <source>
        <strain evidence="9 10">CCM 7759</strain>
    </source>
</reference>
<keyword evidence="5" id="KW-1133">Transmembrane helix</keyword>
<dbReference type="SUPFAM" id="SSF48452">
    <property type="entry name" value="TPR-like"/>
    <property type="match status" value="1"/>
</dbReference>
<dbReference type="SMART" id="SM00028">
    <property type="entry name" value="TPR"/>
    <property type="match status" value="3"/>
</dbReference>
<dbReference type="Proteomes" id="UP001589776">
    <property type="component" value="Unassembled WGS sequence"/>
</dbReference>